<feature type="transmembrane region" description="Helical" evidence="2">
    <location>
        <begin position="83"/>
        <end position="102"/>
    </location>
</feature>
<keyword evidence="2" id="KW-1133">Transmembrane helix</keyword>
<proteinExistence type="predicted"/>
<keyword evidence="4" id="KW-1185">Reference proteome</keyword>
<feature type="region of interest" description="Disordered" evidence="1">
    <location>
        <begin position="264"/>
        <end position="286"/>
    </location>
</feature>
<keyword evidence="2" id="KW-0472">Membrane</keyword>
<protein>
    <submittedName>
        <fullName evidence="3">Uncharacterized protein</fullName>
    </submittedName>
</protein>
<feature type="transmembrane region" description="Helical" evidence="2">
    <location>
        <begin position="6"/>
        <end position="26"/>
    </location>
</feature>
<evidence type="ECO:0000256" key="2">
    <source>
        <dbReference type="SAM" id="Phobius"/>
    </source>
</evidence>
<gene>
    <name evidence="3" type="ORF">B0F90DRAFT_1815539</name>
</gene>
<comment type="caution">
    <text evidence="3">The sequence shown here is derived from an EMBL/GenBank/DDBJ whole genome shotgun (WGS) entry which is preliminary data.</text>
</comment>
<feature type="transmembrane region" description="Helical" evidence="2">
    <location>
        <begin position="38"/>
        <end position="63"/>
    </location>
</feature>
<feature type="transmembrane region" description="Helical" evidence="2">
    <location>
        <begin position="530"/>
        <end position="554"/>
    </location>
</feature>
<feature type="transmembrane region" description="Helical" evidence="2">
    <location>
        <begin position="122"/>
        <end position="142"/>
    </location>
</feature>
<accession>A0AAD4M7K5</accession>
<evidence type="ECO:0000313" key="3">
    <source>
        <dbReference type="EMBL" id="KAI0305306.1"/>
    </source>
</evidence>
<name>A0AAD4M7K5_9AGAM</name>
<keyword evidence="2" id="KW-0812">Transmembrane</keyword>
<evidence type="ECO:0000313" key="4">
    <source>
        <dbReference type="Proteomes" id="UP001203297"/>
    </source>
</evidence>
<dbReference type="AlphaFoldDB" id="A0AAD4M7K5"/>
<reference evidence="3" key="1">
    <citation type="journal article" date="2022" name="New Phytol.">
        <title>Evolutionary transition to the ectomycorrhizal habit in the genomes of a hyperdiverse lineage of mushroom-forming fungi.</title>
        <authorList>
            <person name="Looney B."/>
            <person name="Miyauchi S."/>
            <person name="Morin E."/>
            <person name="Drula E."/>
            <person name="Courty P.E."/>
            <person name="Kohler A."/>
            <person name="Kuo A."/>
            <person name="LaButti K."/>
            <person name="Pangilinan J."/>
            <person name="Lipzen A."/>
            <person name="Riley R."/>
            <person name="Andreopoulos W."/>
            <person name="He G."/>
            <person name="Johnson J."/>
            <person name="Nolan M."/>
            <person name="Tritt A."/>
            <person name="Barry K.W."/>
            <person name="Grigoriev I.V."/>
            <person name="Nagy L.G."/>
            <person name="Hibbett D."/>
            <person name="Henrissat B."/>
            <person name="Matheny P.B."/>
            <person name="Labbe J."/>
            <person name="Martin F.M."/>
        </authorList>
    </citation>
    <scope>NUCLEOTIDE SEQUENCE</scope>
    <source>
        <strain evidence="3">BPL690</strain>
    </source>
</reference>
<dbReference type="Proteomes" id="UP001203297">
    <property type="component" value="Unassembled WGS sequence"/>
</dbReference>
<dbReference type="EMBL" id="WTXG01000006">
    <property type="protein sequence ID" value="KAI0305306.1"/>
    <property type="molecule type" value="Genomic_DNA"/>
</dbReference>
<feature type="transmembrane region" description="Helical" evidence="2">
    <location>
        <begin position="166"/>
        <end position="191"/>
    </location>
</feature>
<organism evidence="3 4">
    <name type="scientific">Multifurca ochricompacta</name>
    <dbReference type="NCBI Taxonomy" id="376703"/>
    <lineage>
        <taxon>Eukaryota</taxon>
        <taxon>Fungi</taxon>
        <taxon>Dikarya</taxon>
        <taxon>Basidiomycota</taxon>
        <taxon>Agaricomycotina</taxon>
        <taxon>Agaricomycetes</taxon>
        <taxon>Russulales</taxon>
        <taxon>Russulaceae</taxon>
        <taxon>Multifurca</taxon>
    </lineage>
</organism>
<feature type="transmembrane region" description="Helical" evidence="2">
    <location>
        <begin position="566"/>
        <end position="587"/>
    </location>
</feature>
<evidence type="ECO:0000256" key="1">
    <source>
        <dbReference type="SAM" id="MobiDB-lite"/>
    </source>
</evidence>
<sequence length="620" mass="67839">MLPLALKIVWLIFALLGIPATWAVLIPFASAIGTYWAFVLYSIAITILEGIFAIGTISALPFIFNTLVLNCQRHGLEHDSFGYAARLLRAQTVIIALCFHVLTGPYRSIQASASALLWRRAYYLFVVVFPVLASTAHLVVVLKLDSVRPMNDLRCDVTSPLWPRLLGYAGIPVILFTPCFILSIFTAVRLLDMHARLREFQTRGGYQKKPARAANNGSLVVMSRRSVVKQMNGVIDTDKLPSQSLDGQKAMSFGVQLRRSLTQFSSRSSLPHTPRTTETNSSNTYVTNSLPAVSPSTIYKSQPPPIASNKSMIFTDVDRGQTPSPIVFAPASIPSPHYHHAQCDAAEEPSHPHPSFYLTGPHYVFTAPVGDELAPSPASPSRARISLVVGERIPRYHLPSRPPPGVLRPSLELSPEYARVRLEEDHAALVAAVAISPSAPSYQPPLSPLMEGAGSGAIDSLPPITYTDHVLAELPEVDEADPNSIAKGEFTDELKVVLMDPPEPRLKPVRQFYRSAPRPSVGRPPGLDPAIWRLVAFQLAFFLILVLASLGTLIDLAKDQTPAPFGTQHIALLLVAWCPALIFGSLFSRRSQPIFPSALSLIARIQHQLMIHVSFVPTLP</sequence>